<feature type="signal peptide" evidence="1">
    <location>
        <begin position="1"/>
        <end position="19"/>
    </location>
</feature>
<evidence type="ECO:0000313" key="2">
    <source>
        <dbReference type="EMBL" id="MBQ0600838.1"/>
    </source>
</evidence>
<evidence type="ECO:0000313" key="3">
    <source>
        <dbReference type="Proteomes" id="UP000673434"/>
    </source>
</evidence>
<keyword evidence="1" id="KW-0732">Signal</keyword>
<accession>A0AAP2FK34</accession>
<reference evidence="2 3" key="1">
    <citation type="submission" date="2021-03" db="EMBL/GenBank/DDBJ databases">
        <authorList>
            <person name="Stanton E."/>
        </authorList>
    </citation>
    <scope>NUCLEOTIDE SEQUENCE [LARGE SCALE GENOMIC DNA]</scope>
    <source>
        <strain evidence="2 3">2020EL-00037</strain>
    </source>
</reference>
<dbReference type="EMBL" id="JAGKON010000013">
    <property type="protein sequence ID" value="MBQ0600838.1"/>
    <property type="molecule type" value="Genomic_DNA"/>
</dbReference>
<protein>
    <submittedName>
        <fullName evidence="2">Uncharacterized protein</fullName>
    </submittedName>
</protein>
<dbReference type="RefSeq" id="WP_210846244.1">
    <property type="nucleotide sequence ID" value="NZ_JAGKON010000013.1"/>
</dbReference>
<sequence length="120" mass="13232">MKKTLIGVLLALMSLPSLSQSSDIAVNDISASEVSADNREINDYLGELTDEDAALGSVMTDVVKIKRERCDLNMGILDIKLIATKDDVFKDLKEKVEANPAYIKSFEYANQMKSHFGKCS</sequence>
<keyword evidence="3" id="KW-1185">Reference proteome</keyword>
<organism evidence="2 3">
    <name type="scientific">Klebsiella oxytoca</name>
    <dbReference type="NCBI Taxonomy" id="571"/>
    <lineage>
        <taxon>Bacteria</taxon>
        <taxon>Pseudomonadati</taxon>
        <taxon>Pseudomonadota</taxon>
        <taxon>Gammaproteobacteria</taxon>
        <taxon>Enterobacterales</taxon>
        <taxon>Enterobacteriaceae</taxon>
        <taxon>Klebsiella/Raoultella group</taxon>
        <taxon>Klebsiella</taxon>
    </lineage>
</organism>
<comment type="caution">
    <text evidence="2">The sequence shown here is derived from an EMBL/GenBank/DDBJ whole genome shotgun (WGS) entry which is preliminary data.</text>
</comment>
<gene>
    <name evidence="2" type="ORF">J7S78_13655</name>
</gene>
<name>A0AAP2FK34_KLEOX</name>
<proteinExistence type="predicted"/>
<feature type="chain" id="PRO_5043045748" evidence="1">
    <location>
        <begin position="20"/>
        <end position="120"/>
    </location>
</feature>
<dbReference type="AlphaFoldDB" id="A0AAP2FK34"/>
<evidence type="ECO:0000256" key="1">
    <source>
        <dbReference type="SAM" id="SignalP"/>
    </source>
</evidence>
<dbReference type="Proteomes" id="UP000673434">
    <property type="component" value="Unassembled WGS sequence"/>
</dbReference>